<dbReference type="OrthoDB" id="3262992at2759"/>
<accession>A0A0D7ACS8</accession>
<reference evidence="1 2" key="1">
    <citation type="journal article" date="2015" name="Fungal Genet. Biol.">
        <title>Evolution of novel wood decay mechanisms in Agaricales revealed by the genome sequences of Fistulina hepatica and Cylindrobasidium torrendii.</title>
        <authorList>
            <person name="Floudas D."/>
            <person name="Held B.W."/>
            <person name="Riley R."/>
            <person name="Nagy L.G."/>
            <person name="Koehler G."/>
            <person name="Ransdell A.S."/>
            <person name="Younus H."/>
            <person name="Chow J."/>
            <person name="Chiniquy J."/>
            <person name="Lipzen A."/>
            <person name="Tritt A."/>
            <person name="Sun H."/>
            <person name="Haridas S."/>
            <person name="LaButti K."/>
            <person name="Ohm R.A."/>
            <person name="Kues U."/>
            <person name="Blanchette R.A."/>
            <person name="Grigoriev I.V."/>
            <person name="Minto R.E."/>
            <person name="Hibbett D.S."/>
        </authorList>
    </citation>
    <scope>NUCLEOTIDE SEQUENCE [LARGE SCALE GENOMIC DNA]</scope>
    <source>
        <strain evidence="1 2">ATCC 64428</strain>
    </source>
</reference>
<evidence type="ECO:0000313" key="2">
    <source>
        <dbReference type="Proteomes" id="UP000054144"/>
    </source>
</evidence>
<dbReference type="EMBL" id="KN881828">
    <property type="protein sequence ID" value="KIY48653.1"/>
    <property type="molecule type" value="Genomic_DNA"/>
</dbReference>
<feature type="non-terminal residue" evidence="1">
    <location>
        <position position="1"/>
    </location>
</feature>
<protein>
    <submittedName>
        <fullName evidence="1">Uncharacterized protein</fullName>
    </submittedName>
</protein>
<dbReference type="AlphaFoldDB" id="A0A0D7ACS8"/>
<proteinExistence type="predicted"/>
<organism evidence="1 2">
    <name type="scientific">Fistulina hepatica ATCC 64428</name>
    <dbReference type="NCBI Taxonomy" id="1128425"/>
    <lineage>
        <taxon>Eukaryota</taxon>
        <taxon>Fungi</taxon>
        <taxon>Dikarya</taxon>
        <taxon>Basidiomycota</taxon>
        <taxon>Agaricomycotina</taxon>
        <taxon>Agaricomycetes</taxon>
        <taxon>Agaricomycetidae</taxon>
        <taxon>Agaricales</taxon>
        <taxon>Fistulinaceae</taxon>
        <taxon>Fistulina</taxon>
    </lineage>
</organism>
<gene>
    <name evidence="1" type="ORF">FISHEDRAFT_42905</name>
</gene>
<evidence type="ECO:0000313" key="1">
    <source>
        <dbReference type="EMBL" id="KIY48653.1"/>
    </source>
</evidence>
<sequence>VWELAQELCEKKGCQWPEISEGKIIAASLAAPRTAKGVLCKGMARLYKIIITESAYLIWKLRCERRITNEDDEDKWQTLAEIENRWLAAINSRLEIDRLLTNRNKYGRRALSKDIVLRTWCDTLLNKDQLPRDWIMGPRVLVGIVFNRRPWGRNR</sequence>
<name>A0A0D7ACS8_9AGAR</name>
<dbReference type="Proteomes" id="UP000054144">
    <property type="component" value="Unassembled WGS sequence"/>
</dbReference>
<keyword evidence="2" id="KW-1185">Reference proteome</keyword>